<feature type="transmembrane region" description="Helical" evidence="5">
    <location>
        <begin position="131"/>
        <end position="151"/>
    </location>
</feature>
<keyword evidence="3 5" id="KW-1133">Transmembrane helix</keyword>
<feature type="transmembrane region" description="Helical" evidence="5">
    <location>
        <begin position="219"/>
        <end position="238"/>
    </location>
</feature>
<feature type="transmembrane region" description="Helical" evidence="5">
    <location>
        <begin position="323"/>
        <end position="345"/>
    </location>
</feature>
<comment type="subcellular location">
    <subcellularLocation>
        <location evidence="1">Membrane</location>
        <topology evidence="1">Multi-pass membrane protein</topology>
    </subcellularLocation>
</comment>
<evidence type="ECO:0000313" key="7">
    <source>
        <dbReference type="EMBL" id="QPC83099.1"/>
    </source>
</evidence>
<feature type="transmembrane region" description="Helical" evidence="5">
    <location>
        <begin position="195"/>
        <end position="213"/>
    </location>
</feature>
<evidence type="ECO:0000313" key="8">
    <source>
        <dbReference type="Proteomes" id="UP000594468"/>
    </source>
</evidence>
<proteinExistence type="predicted"/>
<dbReference type="AlphaFoldDB" id="A0A7S8IF33"/>
<dbReference type="InterPro" id="IPR004837">
    <property type="entry name" value="NaCa_Exmemb"/>
</dbReference>
<evidence type="ECO:0000259" key="6">
    <source>
        <dbReference type="Pfam" id="PF01699"/>
    </source>
</evidence>
<dbReference type="InterPro" id="IPR044880">
    <property type="entry name" value="NCX_ion-bd_dom_sf"/>
</dbReference>
<keyword evidence="2 5" id="KW-0812">Transmembrane</keyword>
<name>A0A7S8IF33_9CHLR</name>
<dbReference type="GO" id="GO:0016020">
    <property type="term" value="C:membrane"/>
    <property type="evidence" value="ECO:0007669"/>
    <property type="project" value="UniProtKB-SubCell"/>
</dbReference>
<dbReference type="EMBL" id="CP062983">
    <property type="protein sequence ID" value="QPC83099.1"/>
    <property type="molecule type" value="Genomic_DNA"/>
</dbReference>
<dbReference type="Proteomes" id="UP000594468">
    <property type="component" value="Chromosome"/>
</dbReference>
<feature type="transmembrane region" description="Helical" evidence="5">
    <location>
        <begin position="157"/>
        <end position="174"/>
    </location>
</feature>
<feature type="domain" description="Sodium/calcium exchanger membrane region" evidence="6">
    <location>
        <begin position="195"/>
        <end position="338"/>
    </location>
</feature>
<feature type="transmembrane region" description="Helical" evidence="5">
    <location>
        <begin position="259"/>
        <end position="282"/>
    </location>
</feature>
<feature type="transmembrane region" description="Helical" evidence="5">
    <location>
        <begin position="6"/>
        <end position="25"/>
    </location>
</feature>
<evidence type="ECO:0000256" key="4">
    <source>
        <dbReference type="ARBA" id="ARBA00023136"/>
    </source>
</evidence>
<evidence type="ECO:0000256" key="2">
    <source>
        <dbReference type="ARBA" id="ARBA00022692"/>
    </source>
</evidence>
<sequence>MSVIIWFIVLIIAAFAAHWGAEHLAKPLHKLVGQWGLTAVAGGAMLALFTAGSEFLISVTSAVRGVSGIGLGMVLGSSIIHVPAIVTVAYFATRQRRLGKDGQEEMVEDEEKPEQHKRHLDQHLLRVRKEAVSVLVLPYLALVILIGIVTLPEAWRGLQPIDGLILSLAYLVYLGQALMRGRGEGENQEWSRKEIGMAVAGVVVMALGAYTMVRSTENIASSLGISEVVAGLFITAVAGSGAEWFSSWKVARTGQVTEATTVVIGDHAVTLTLGLLPLALVTMPIDNLPLYVVSLVFVGLIPAFYGLFIRWGPEEAGFQRWQVFALDGLYIVYVAIVLFSILNLLE</sequence>
<evidence type="ECO:0000256" key="3">
    <source>
        <dbReference type="ARBA" id="ARBA00022989"/>
    </source>
</evidence>
<dbReference type="Gene3D" id="1.20.1420.30">
    <property type="entry name" value="NCX, central ion-binding region"/>
    <property type="match status" value="1"/>
</dbReference>
<feature type="domain" description="Sodium/calcium exchanger membrane region" evidence="6">
    <location>
        <begin position="7"/>
        <end position="175"/>
    </location>
</feature>
<keyword evidence="8" id="KW-1185">Reference proteome</keyword>
<organism evidence="7 8">
    <name type="scientific">Phototrophicus methaneseepsis</name>
    <dbReference type="NCBI Taxonomy" id="2710758"/>
    <lineage>
        <taxon>Bacteria</taxon>
        <taxon>Bacillati</taxon>
        <taxon>Chloroflexota</taxon>
        <taxon>Candidatus Thermofontia</taxon>
        <taxon>Phototrophicales</taxon>
        <taxon>Phototrophicaceae</taxon>
        <taxon>Phototrophicus</taxon>
    </lineage>
</organism>
<dbReference type="RefSeq" id="WP_195171168.1">
    <property type="nucleotide sequence ID" value="NZ_CP062983.1"/>
</dbReference>
<feature type="transmembrane region" description="Helical" evidence="5">
    <location>
        <begin position="37"/>
        <end position="57"/>
    </location>
</feature>
<dbReference type="KEGG" id="pmet:G4Y79_01605"/>
<evidence type="ECO:0000256" key="5">
    <source>
        <dbReference type="SAM" id="Phobius"/>
    </source>
</evidence>
<evidence type="ECO:0000256" key="1">
    <source>
        <dbReference type="ARBA" id="ARBA00004141"/>
    </source>
</evidence>
<feature type="transmembrane region" description="Helical" evidence="5">
    <location>
        <begin position="288"/>
        <end position="311"/>
    </location>
</feature>
<keyword evidence="4 5" id="KW-0472">Membrane</keyword>
<dbReference type="Pfam" id="PF01699">
    <property type="entry name" value="Na_Ca_ex"/>
    <property type="match status" value="2"/>
</dbReference>
<dbReference type="GO" id="GO:0055085">
    <property type="term" value="P:transmembrane transport"/>
    <property type="evidence" value="ECO:0007669"/>
    <property type="project" value="InterPro"/>
</dbReference>
<reference evidence="7 8" key="1">
    <citation type="submission" date="2020-02" db="EMBL/GenBank/DDBJ databases">
        <authorList>
            <person name="Zheng R.K."/>
            <person name="Sun C.M."/>
        </authorList>
    </citation>
    <scope>NUCLEOTIDE SEQUENCE [LARGE SCALE GENOMIC DNA]</scope>
    <source>
        <strain evidence="8">rifampicinis</strain>
    </source>
</reference>
<feature type="transmembrane region" description="Helical" evidence="5">
    <location>
        <begin position="69"/>
        <end position="92"/>
    </location>
</feature>
<accession>A0A7S8IF33</accession>
<gene>
    <name evidence="7" type="ORF">G4Y79_01605</name>
</gene>
<protein>
    <submittedName>
        <fullName evidence="7">Sodium:calcium exchanger</fullName>
    </submittedName>
</protein>